<dbReference type="EMBL" id="SLUN01000021">
    <property type="protein sequence ID" value="TCL63363.1"/>
    <property type="molecule type" value="Genomic_DNA"/>
</dbReference>
<evidence type="ECO:0000256" key="3">
    <source>
        <dbReference type="ARBA" id="ARBA00022837"/>
    </source>
</evidence>
<dbReference type="PANTHER" id="PTHR19277">
    <property type="entry name" value="PENTRAXIN"/>
    <property type="match status" value="1"/>
</dbReference>
<keyword evidence="6" id="KW-0430">Lectin</keyword>
<keyword evidence="7" id="KW-1185">Reference proteome</keyword>
<accession>A0A4R1RC32</accession>
<dbReference type="Proteomes" id="UP000295008">
    <property type="component" value="Unassembled WGS sequence"/>
</dbReference>
<dbReference type="InterPro" id="IPR051360">
    <property type="entry name" value="Neuronal_Pentraxin_Related"/>
</dbReference>
<dbReference type="Gene3D" id="3.30.870.10">
    <property type="entry name" value="Endonuclease Chain A"/>
    <property type="match status" value="1"/>
</dbReference>
<keyword evidence="2" id="KW-0479">Metal-binding</keyword>
<evidence type="ECO:0000256" key="1">
    <source>
        <dbReference type="ARBA" id="ARBA00001913"/>
    </source>
</evidence>
<dbReference type="GO" id="GO:0046872">
    <property type="term" value="F:metal ion binding"/>
    <property type="evidence" value="ECO:0007669"/>
    <property type="project" value="UniProtKB-KW"/>
</dbReference>
<protein>
    <submittedName>
        <fullName evidence="6">Concanavalin A-like lectin/glucanase superfamily protein</fullName>
    </submittedName>
</protein>
<dbReference type="GO" id="GO:0030246">
    <property type="term" value="F:carbohydrate binding"/>
    <property type="evidence" value="ECO:0007669"/>
    <property type="project" value="UniProtKB-KW"/>
</dbReference>
<dbReference type="SMART" id="SM00282">
    <property type="entry name" value="LamG"/>
    <property type="match status" value="2"/>
</dbReference>
<dbReference type="InterPro" id="IPR001791">
    <property type="entry name" value="Laminin_G"/>
</dbReference>
<dbReference type="SUPFAM" id="SSF49899">
    <property type="entry name" value="Concanavalin A-like lectins/glucanases"/>
    <property type="match status" value="2"/>
</dbReference>
<dbReference type="SUPFAM" id="SSF56024">
    <property type="entry name" value="Phospholipase D/nuclease"/>
    <property type="match status" value="1"/>
</dbReference>
<dbReference type="Pfam" id="PF13385">
    <property type="entry name" value="Laminin_G_3"/>
    <property type="match status" value="2"/>
</dbReference>
<dbReference type="OrthoDB" id="2667323at2"/>
<comment type="cofactor">
    <cofactor evidence="1">
        <name>Ca(2+)</name>
        <dbReference type="ChEBI" id="CHEBI:29108"/>
    </cofactor>
</comment>
<evidence type="ECO:0000259" key="5">
    <source>
        <dbReference type="PROSITE" id="PS50025"/>
    </source>
</evidence>
<evidence type="ECO:0000256" key="2">
    <source>
        <dbReference type="ARBA" id="ARBA00022723"/>
    </source>
</evidence>
<reference evidence="6 7" key="1">
    <citation type="submission" date="2019-03" db="EMBL/GenBank/DDBJ databases">
        <title>Genomic Encyclopedia of Type Strains, Phase IV (KMG-IV): sequencing the most valuable type-strain genomes for metagenomic binning, comparative biology and taxonomic classification.</title>
        <authorList>
            <person name="Goeker M."/>
        </authorList>
    </citation>
    <scope>NUCLEOTIDE SEQUENCE [LARGE SCALE GENOMIC DNA]</scope>
    <source>
        <strain evidence="6 7">LX-B</strain>
    </source>
</reference>
<dbReference type="RefSeq" id="WP_132015402.1">
    <property type="nucleotide sequence ID" value="NZ_SLUN01000021.1"/>
</dbReference>
<dbReference type="AlphaFoldDB" id="A0A4R1RC32"/>
<evidence type="ECO:0000256" key="4">
    <source>
        <dbReference type="ARBA" id="ARBA00023157"/>
    </source>
</evidence>
<dbReference type="Gene3D" id="2.60.120.200">
    <property type="match status" value="2"/>
</dbReference>
<gene>
    <name evidence="6" type="ORF">EDC14_102181</name>
</gene>
<sequence length="992" mass="108233">METDYGMLIPKESYLEIPSHDAYNFGTGDFTITLLFQTARPGTLISRKSSEGGSSECAGWLLTLKPDGVIKMATDNGFGFYEVNSEPTPALDGTWHAVAAIRRNGAISIYFDGAAIAVTPRFSLPTPLDISNRRRIVIGDCDQEQEEYKQFTGVLEDISLWNRALDPAEIQSTMFNNINPLDPALVGLWELNQDFTDSSQTRNDADPIGAVRWLAVFHCVWAESVNKYAYCAIDLSAEADPVDAASIAGGGMITAPSNPAYNFGTGDFTVTALFQTKAPGTLVSRKSTEGGSAACAGWLVVLNPDGVIKLATDNGFGYYEVTSSATLALNGLWHGIAAVRRGGVFSIYLDGVSLPVTPHYSLPSPLNVSNARRIVIGHCDQEQEPYRQFTGCIQDVTLWQRALSEAEIQDARFNMITPDASGLAGFWELDNSFADSSHVHNQASPSGAVGFAEVHNQAGRRQTLKIDPGTPYLYGALINKDVNDISFPNGAVVKVYQPDGSQLDQETNTDDRYVHVDGESVHVFIVKNPQPGEWKFAIRTTTALPVLFSVQTTPNQDVSTTINDTLEQLYGAPPATRAALSWSWRSVAKWAGITLAAAGAVAMTVVAIVGAPVTLPILGGAALAVGVTSTLLVNIGLEGDIAKQRYQVADQIGVDPSPIGGGNNGVASLIVDGRNYFPLFRDLLLAVQAGHYDPAGITPPAKPTFENLIKGISDAGNKAYVLMWDTQPIYHMMEHSDFLKYYLRKWLTGRDARRNSRTAAALKGLPQVEVAMEKYSSGFLPINSQHQKLAVFSVNNVKCALVGGFNIITPPYWDDLDHPMYDHSNFHTWHDTAVLLQGPVVEMVEQEFNRRWANTRIDTEIANSGTYAKVACWQINHDSCFDQADVCGCGKPTQFPYQNPLLPDGPQYPIDVLITESQFSQPVTKIKDKLVEKIKAATQYVYFENFAFHDADLVRALSDKLKSAGANFRLIINLPPIPPTGMITRIRRDSSI</sequence>
<keyword evidence="4" id="KW-1015">Disulfide bond</keyword>
<keyword evidence="3" id="KW-0106">Calcium</keyword>
<name>A0A4R1RC32_HYDET</name>
<proteinExistence type="predicted"/>
<evidence type="ECO:0000313" key="6">
    <source>
        <dbReference type="EMBL" id="TCL63363.1"/>
    </source>
</evidence>
<dbReference type="InterPro" id="IPR013320">
    <property type="entry name" value="ConA-like_dom_sf"/>
</dbReference>
<dbReference type="PROSITE" id="PS50025">
    <property type="entry name" value="LAM_G_DOMAIN"/>
    <property type="match status" value="1"/>
</dbReference>
<feature type="domain" description="Laminin G" evidence="5">
    <location>
        <begin position="4"/>
        <end position="219"/>
    </location>
</feature>
<dbReference type="PANTHER" id="PTHR19277:SF125">
    <property type="entry name" value="B6"/>
    <property type="match status" value="1"/>
</dbReference>
<comment type="caution">
    <text evidence="6">The sequence shown here is derived from an EMBL/GenBank/DDBJ whole genome shotgun (WGS) entry which is preliminary data.</text>
</comment>
<evidence type="ECO:0000313" key="7">
    <source>
        <dbReference type="Proteomes" id="UP000295008"/>
    </source>
</evidence>
<organism evidence="6 7">
    <name type="scientific">Hydrogenispora ethanolica</name>
    <dbReference type="NCBI Taxonomy" id="1082276"/>
    <lineage>
        <taxon>Bacteria</taxon>
        <taxon>Bacillati</taxon>
        <taxon>Bacillota</taxon>
        <taxon>Hydrogenispora</taxon>
    </lineage>
</organism>